<dbReference type="GO" id="GO:0051607">
    <property type="term" value="P:defense response to virus"/>
    <property type="evidence" value="ECO:0007669"/>
    <property type="project" value="UniProtKB-KW"/>
</dbReference>
<accession>A0A840UEN5</accession>
<dbReference type="InterPro" id="IPR005537">
    <property type="entry name" value="RAMP_III_fam"/>
</dbReference>
<dbReference type="NCBIfam" id="TIGR01903">
    <property type="entry name" value="cas5_csm4"/>
    <property type="match status" value="1"/>
</dbReference>
<dbReference type="Proteomes" id="UP000559117">
    <property type="component" value="Unassembled WGS sequence"/>
</dbReference>
<gene>
    <name evidence="7" type="ORF">HNR32_000614</name>
</gene>
<proteinExistence type="inferred from homology"/>
<feature type="domain" description="Csm4 C-terminal" evidence="6">
    <location>
        <begin position="242"/>
        <end position="328"/>
    </location>
</feature>
<feature type="domain" description="CRISPR type III-associated protein" evidence="5">
    <location>
        <begin position="79"/>
        <end position="214"/>
    </location>
</feature>
<dbReference type="InterPro" id="IPR040932">
    <property type="entry name" value="Csm4_C"/>
</dbReference>
<keyword evidence="4" id="KW-0051">Antiviral defense</keyword>
<organism evidence="7 8">
    <name type="scientific">Pectinatus brassicae</name>
    <dbReference type="NCBI Taxonomy" id="862415"/>
    <lineage>
        <taxon>Bacteria</taxon>
        <taxon>Bacillati</taxon>
        <taxon>Bacillota</taxon>
        <taxon>Negativicutes</taxon>
        <taxon>Selenomonadales</taxon>
        <taxon>Selenomonadaceae</taxon>
        <taxon>Pectinatus</taxon>
    </lineage>
</organism>
<evidence type="ECO:0000259" key="5">
    <source>
        <dbReference type="Pfam" id="PF03787"/>
    </source>
</evidence>
<evidence type="ECO:0000256" key="4">
    <source>
        <dbReference type="ARBA" id="ARBA00023118"/>
    </source>
</evidence>
<evidence type="ECO:0000256" key="3">
    <source>
        <dbReference type="ARBA" id="ARBA00022884"/>
    </source>
</evidence>
<dbReference type="InterPro" id="IPR005510">
    <property type="entry name" value="Csm4"/>
</dbReference>
<keyword evidence="8" id="KW-1185">Reference proteome</keyword>
<protein>
    <recommendedName>
        <fullName evidence="2">CRISPR system Cms protein Csm4</fullName>
    </recommendedName>
</protein>
<evidence type="ECO:0000259" key="6">
    <source>
        <dbReference type="Pfam" id="PF17953"/>
    </source>
</evidence>
<evidence type="ECO:0000256" key="2">
    <source>
        <dbReference type="ARBA" id="ARBA00016109"/>
    </source>
</evidence>
<dbReference type="GO" id="GO:0003723">
    <property type="term" value="F:RNA binding"/>
    <property type="evidence" value="ECO:0007669"/>
    <property type="project" value="UniProtKB-KW"/>
</dbReference>
<dbReference type="EMBL" id="JACHFH010000005">
    <property type="protein sequence ID" value="MBB5335489.1"/>
    <property type="molecule type" value="Genomic_DNA"/>
</dbReference>
<evidence type="ECO:0000313" key="8">
    <source>
        <dbReference type="Proteomes" id="UP000559117"/>
    </source>
</evidence>
<keyword evidence="3" id="KW-0694">RNA-binding</keyword>
<dbReference type="AlphaFoldDB" id="A0A840UEN5"/>
<evidence type="ECO:0000313" key="7">
    <source>
        <dbReference type="EMBL" id="MBB5335489.1"/>
    </source>
</evidence>
<reference evidence="7 8" key="1">
    <citation type="submission" date="2020-08" db="EMBL/GenBank/DDBJ databases">
        <title>Genomic Encyclopedia of Type Strains, Phase IV (KMG-IV): sequencing the most valuable type-strain genomes for metagenomic binning, comparative biology and taxonomic classification.</title>
        <authorList>
            <person name="Goeker M."/>
        </authorList>
    </citation>
    <scope>NUCLEOTIDE SEQUENCE [LARGE SCALE GENOMIC DNA]</scope>
    <source>
        <strain evidence="7 8">DSM 24661</strain>
    </source>
</reference>
<comment type="similarity">
    <text evidence="1">Belongs to the CRISPR-associated Csm4 family.</text>
</comment>
<dbReference type="Pfam" id="PF17953">
    <property type="entry name" value="Csm4_C"/>
    <property type="match status" value="1"/>
</dbReference>
<comment type="caution">
    <text evidence="7">The sequence shown here is derived from an EMBL/GenBank/DDBJ whole genome shotgun (WGS) entry which is preliminary data.</text>
</comment>
<name>A0A840UEN5_9FIRM</name>
<dbReference type="Pfam" id="PF03787">
    <property type="entry name" value="RAMPs"/>
    <property type="match status" value="1"/>
</dbReference>
<dbReference type="RefSeq" id="WP_183859533.1">
    <property type="nucleotide sequence ID" value="NZ_JACHFH010000005.1"/>
</dbReference>
<sequence length="331" mass="37672">MDYHIYKLSFTTPCRFGSTAGLDKSDVICQADTFFSALANECVSFYGTDKLQILKQSVEKGQFLISDLLPYDEDGLFLPKPLWIVDKKNKQESLTGIKERMEGSKKLKKLQYIPIYDFENYIECMKTGKNYINNDDKRIIIDEIYQKQLIEKVNCRGEESLPYFMEQVHIKANCGLYFIAATAGSDDIELLDKLLQLLSYTGIGGKRSSGYGKFTYTKEVLKDNNDGEDTSNLYYLLEKSPGQIYMSLSNIVPAQTEIDQLREGSYRLLPRSGFVTDGNYSTVPLKRNRYFAVMHGSCFKQPLAGTVLDVNDNGSHPVYRYGKGIYVRLAL</sequence>
<evidence type="ECO:0000256" key="1">
    <source>
        <dbReference type="ARBA" id="ARBA00005772"/>
    </source>
</evidence>